<feature type="domain" description="TNase-like" evidence="2">
    <location>
        <begin position="37"/>
        <end position="152"/>
    </location>
</feature>
<dbReference type="SMART" id="SM00318">
    <property type="entry name" value="SNc"/>
    <property type="match status" value="1"/>
</dbReference>
<keyword evidence="3" id="KW-0255">Endonuclease</keyword>
<comment type="caution">
    <text evidence="3">The sequence shown here is derived from an EMBL/GenBank/DDBJ whole genome shotgun (WGS) entry which is preliminary data.</text>
</comment>
<name>A0A840R9P6_9GAMM</name>
<sequence>MVPLRSLFGTILVLHLFWSSIASAGTQGYGNVVVDTVTTIYDGDTFRATINDWPPIIGKNIPIRVNGIDTPEMRGGCREEIEQARKAKQEAVAMIRAAKVVELRNINRDKYFRIVADVYLDGKSLGDSLIGKGLAKTYDGGKKEKWCLFSTK</sequence>
<dbReference type="SUPFAM" id="SSF50199">
    <property type="entry name" value="Staphylococcal nuclease"/>
    <property type="match status" value="1"/>
</dbReference>
<evidence type="ECO:0000313" key="3">
    <source>
        <dbReference type="EMBL" id="MBB5189248.1"/>
    </source>
</evidence>
<dbReference type="EMBL" id="JACHHW010000018">
    <property type="protein sequence ID" value="MBB5189248.1"/>
    <property type="molecule type" value="Genomic_DNA"/>
</dbReference>
<reference evidence="3 4" key="1">
    <citation type="submission" date="2020-08" db="EMBL/GenBank/DDBJ databases">
        <title>Genomic Encyclopedia of Type Strains, Phase IV (KMG-IV): sequencing the most valuable type-strain genomes for metagenomic binning, comparative biology and taxonomic classification.</title>
        <authorList>
            <person name="Goeker M."/>
        </authorList>
    </citation>
    <scope>NUCLEOTIDE SEQUENCE [LARGE SCALE GENOMIC DNA]</scope>
    <source>
        <strain evidence="3 4">DSM 25701</strain>
    </source>
</reference>
<dbReference type="AlphaFoldDB" id="A0A840R9P6"/>
<dbReference type="PROSITE" id="PS50830">
    <property type="entry name" value="TNASE_3"/>
    <property type="match status" value="1"/>
</dbReference>
<dbReference type="Gene3D" id="2.40.50.90">
    <property type="match status" value="1"/>
</dbReference>
<organism evidence="3 4">
    <name type="scientific">Zhongshania antarctica</name>
    <dbReference type="NCBI Taxonomy" id="641702"/>
    <lineage>
        <taxon>Bacteria</taxon>
        <taxon>Pseudomonadati</taxon>
        <taxon>Pseudomonadota</taxon>
        <taxon>Gammaproteobacteria</taxon>
        <taxon>Cellvibrionales</taxon>
        <taxon>Spongiibacteraceae</taxon>
        <taxon>Zhongshania</taxon>
    </lineage>
</organism>
<keyword evidence="4" id="KW-1185">Reference proteome</keyword>
<proteinExistence type="predicted"/>
<evidence type="ECO:0000313" key="4">
    <source>
        <dbReference type="Proteomes" id="UP000536640"/>
    </source>
</evidence>
<dbReference type="InterPro" id="IPR016071">
    <property type="entry name" value="Staphylococal_nuclease_OB-fold"/>
</dbReference>
<accession>A0A840R9P6</accession>
<protein>
    <submittedName>
        <fullName evidence="3">Endonuclease YncB(Thermonuclease family)</fullName>
    </submittedName>
</protein>
<dbReference type="InterPro" id="IPR035437">
    <property type="entry name" value="SNase_OB-fold_sf"/>
</dbReference>
<keyword evidence="3" id="KW-0378">Hydrolase</keyword>
<dbReference type="Proteomes" id="UP000536640">
    <property type="component" value="Unassembled WGS sequence"/>
</dbReference>
<evidence type="ECO:0000256" key="1">
    <source>
        <dbReference type="SAM" id="SignalP"/>
    </source>
</evidence>
<feature type="chain" id="PRO_5032661875" evidence="1">
    <location>
        <begin position="25"/>
        <end position="152"/>
    </location>
</feature>
<evidence type="ECO:0000259" key="2">
    <source>
        <dbReference type="PROSITE" id="PS50830"/>
    </source>
</evidence>
<keyword evidence="3" id="KW-0540">Nuclease</keyword>
<keyword evidence="1" id="KW-0732">Signal</keyword>
<dbReference type="RefSeq" id="WP_338114515.1">
    <property type="nucleotide sequence ID" value="NZ_JACHHW010000018.1"/>
</dbReference>
<dbReference type="Pfam" id="PF00565">
    <property type="entry name" value="SNase"/>
    <property type="match status" value="1"/>
</dbReference>
<gene>
    <name evidence="3" type="ORF">HNQ57_003551</name>
</gene>
<feature type="signal peptide" evidence="1">
    <location>
        <begin position="1"/>
        <end position="24"/>
    </location>
</feature>
<dbReference type="GO" id="GO:0004519">
    <property type="term" value="F:endonuclease activity"/>
    <property type="evidence" value="ECO:0007669"/>
    <property type="project" value="UniProtKB-KW"/>
</dbReference>